<proteinExistence type="predicted"/>
<gene>
    <name evidence="7" type="ORF">DFR86_07935</name>
</gene>
<feature type="transmembrane region" description="Helical" evidence="6">
    <location>
        <begin position="327"/>
        <end position="349"/>
    </location>
</feature>
<accession>A0A2U9INB0</accession>
<protein>
    <recommendedName>
        <fullName evidence="9">Divalent metal cation transporter</fullName>
    </recommendedName>
</protein>
<dbReference type="Pfam" id="PF01566">
    <property type="entry name" value="Nramp"/>
    <property type="match status" value="1"/>
</dbReference>
<keyword evidence="4 6" id="KW-1133">Transmembrane helix</keyword>
<dbReference type="GO" id="GO:0005886">
    <property type="term" value="C:plasma membrane"/>
    <property type="evidence" value="ECO:0007669"/>
    <property type="project" value="TreeGrafter"/>
</dbReference>
<dbReference type="GO" id="GO:0005384">
    <property type="term" value="F:manganese ion transmembrane transporter activity"/>
    <property type="evidence" value="ECO:0007669"/>
    <property type="project" value="TreeGrafter"/>
</dbReference>
<keyword evidence="8" id="KW-1185">Reference proteome</keyword>
<evidence type="ECO:0000256" key="6">
    <source>
        <dbReference type="SAM" id="Phobius"/>
    </source>
</evidence>
<feature type="transmembrane region" description="Helical" evidence="6">
    <location>
        <begin position="291"/>
        <end position="315"/>
    </location>
</feature>
<dbReference type="InterPro" id="IPR001046">
    <property type="entry name" value="NRAMP_fam"/>
</dbReference>
<dbReference type="PANTHER" id="PTHR11706:SF33">
    <property type="entry name" value="NATURAL RESISTANCE-ASSOCIATED MACROPHAGE PROTEIN 2"/>
    <property type="match status" value="1"/>
</dbReference>
<dbReference type="GO" id="GO:0015086">
    <property type="term" value="F:cadmium ion transmembrane transporter activity"/>
    <property type="evidence" value="ECO:0007669"/>
    <property type="project" value="TreeGrafter"/>
</dbReference>
<dbReference type="PANTHER" id="PTHR11706">
    <property type="entry name" value="SOLUTE CARRIER PROTEIN FAMILY 11 MEMBER"/>
    <property type="match status" value="1"/>
</dbReference>
<dbReference type="AlphaFoldDB" id="A0A2U9INB0"/>
<name>A0A2U9INB0_9CREN</name>
<dbReference type="KEGG" id="asul:DFR86_07935"/>
<feature type="transmembrane region" description="Helical" evidence="6">
    <location>
        <begin position="57"/>
        <end position="81"/>
    </location>
</feature>
<feature type="transmembrane region" description="Helical" evidence="6">
    <location>
        <begin position="390"/>
        <end position="408"/>
    </location>
</feature>
<organism evidence="7 8">
    <name type="scientific">Acidianus sulfidivorans JP7</name>
    <dbReference type="NCBI Taxonomy" id="619593"/>
    <lineage>
        <taxon>Archaea</taxon>
        <taxon>Thermoproteota</taxon>
        <taxon>Thermoprotei</taxon>
        <taxon>Sulfolobales</taxon>
        <taxon>Sulfolobaceae</taxon>
        <taxon>Acidianus</taxon>
    </lineage>
</organism>
<evidence type="ECO:0000313" key="7">
    <source>
        <dbReference type="EMBL" id="AWR97486.1"/>
    </source>
</evidence>
<keyword evidence="5 6" id="KW-0472">Membrane</keyword>
<keyword evidence="3 6" id="KW-0812">Transmembrane</keyword>
<dbReference type="Proteomes" id="UP000248410">
    <property type="component" value="Chromosome"/>
</dbReference>
<feature type="transmembrane region" description="Helical" evidence="6">
    <location>
        <begin position="128"/>
        <end position="147"/>
    </location>
</feature>
<evidence type="ECO:0000313" key="8">
    <source>
        <dbReference type="Proteomes" id="UP000248410"/>
    </source>
</evidence>
<feature type="transmembrane region" description="Helical" evidence="6">
    <location>
        <begin position="355"/>
        <end position="374"/>
    </location>
</feature>
<comment type="subcellular location">
    <subcellularLocation>
        <location evidence="1">Membrane</location>
        <topology evidence="1">Multi-pass membrane protein</topology>
    </subcellularLocation>
</comment>
<sequence>MWRKRNTTYRKLRIWREKYRKLRFLALFGPAWLAMMADMDASSIIGAAQVGAVFKYGFVWIMLLLIIPLYIIQEVAGRVGIVTGKGLGEIIREKYSRRISILMSLPMALTDAVTYIIEYLGIAVGLEVLGLPIFFTIPIIYIIHLFVVIRKKYIKAEKFLLVISALLIFGLFLTLIFRGIKPYSPFYIEFSPHYLFLLAATVGAVIMPFMLFFQASATAIKSKEVHWTFKKLGIKFVRRETLVGAIVTEILMAIVEMAFAGILPASDPSTFASAQELSRVMVPFAGSLSPYIFGIGLVSAGFLALVVISLGSAWGTAEALGIKRTNLIYIIESVPAVVISLLVPPVYLINLVLDLLVFFVFALIGPVVILGVISRNKDIMGEYRTSNARYIVYWISTALLLLLGILAII</sequence>
<feature type="transmembrane region" description="Helical" evidence="6">
    <location>
        <begin position="101"/>
        <end position="122"/>
    </location>
</feature>
<dbReference type="OrthoDB" id="211791at2157"/>
<evidence type="ECO:0008006" key="9">
    <source>
        <dbReference type="Google" id="ProtNLM"/>
    </source>
</evidence>
<evidence type="ECO:0000256" key="5">
    <source>
        <dbReference type="ARBA" id="ARBA00023136"/>
    </source>
</evidence>
<dbReference type="RefSeq" id="WP_110380376.1">
    <property type="nucleotide sequence ID" value="NZ_CP029288.2"/>
</dbReference>
<feature type="transmembrane region" description="Helical" evidence="6">
    <location>
        <begin position="192"/>
        <end position="220"/>
    </location>
</feature>
<feature type="transmembrane region" description="Helical" evidence="6">
    <location>
        <begin position="241"/>
        <end position="263"/>
    </location>
</feature>
<dbReference type="EMBL" id="CP029288">
    <property type="protein sequence ID" value="AWR97486.1"/>
    <property type="molecule type" value="Genomic_DNA"/>
</dbReference>
<feature type="transmembrane region" description="Helical" evidence="6">
    <location>
        <begin position="159"/>
        <end position="180"/>
    </location>
</feature>
<evidence type="ECO:0000256" key="4">
    <source>
        <dbReference type="ARBA" id="ARBA00022989"/>
    </source>
</evidence>
<dbReference type="GO" id="GO:0034755">
    <property type="term" value="P:iron ion transmembrane transport"/>
    <property type="evidence" value="ECO:0007669"/>
    <property type="project" value="TreeGrafter"/>
</dbReference>
<evidence type="ECO:0000256" key="1">
    <source>
        <dbReference type="ARBA" id="ARBA00004141"/>
    </source>
</evidence>
<dbReference type="GeneID" id="36837890"/>
<evidence type="ECO:0000256" key="3">
    <source>
        <dbReference type="ARBA" id="ARBA00022692"/>
    </source>
</evidence>
<evidence type="ECO:0000256" key="2">
    <source>
        <dbReference type="ARBA" id="ARBA00022448"/>
    </source>
</evidence>
<reference evidence="7 8" key="1">
    <citation type="submission" date="2018-05" db="EMBL/GenBank/DDBJ databases">
        <title>Complete Genome Sequences of Extremely Thermoacidophilic, Metal-Mobilizing Type-Strain Members of the Archaeal Family Sulfolobaceae: Acidianus brierleyi DSM-1651T, Acidianus sulfidivorans DSM-18786T, Metallosphaera hakonensis DSM-7519T, and Metallosphaera prunae DSM-10039T.</title>
        <authorList>
            <person name="Counts J.A."/>
            <person name="Kelly R.M."/>
        </authorList>
    </citation>
    <scope>NUCLEOTIDE SEQUENCE [LARGE SCALE GENOMIC DNA]</scope>
    <source>
        <strain evidence="7 8">JP7</strain>
    </source>
</reference>
<keyword evidence="2" id="KW-0813">Transport</keyword>